<dbReference type="RefSeq" id="WP_342854335.1">
    <property type="nucleotide sequence ID" value="NZ_JBBMRA010000007.1"/>
</dbReference>
<organism evidence="1 2">
    <name type="scientific">Neptuniibacter pectenicola</name>
    <dbReference type="NCBI Taxonomy" id="1806669"/>
    <lineage>
        <taxon>Bacteria</taxon>
        <taxon>Pseudomonadati</taxon>
        <taxon>Pseudomonadota</taxon>
        <taxon>Gammaproteobacteria</taxon>
        <taxon>Oceanospirillales</taxon>
        <taxon>Oceanospirillaceae</taxon>
        <taxon>Neptuniibacter</taxon>
    </lineage>
</organism>
<proteinExistence type="predicted"/>
<dbReference type="Proteomes" id="UP001449225">
    <property type="component" value="Unassembled WGS sequence"/>
</dbReference>
<protein>
    <submittedName>
        <fullName evidence="1">Uncharacterized protein</fullName>
    </submittedName>
</protein>
<name>A0ABU9TS32_9GAMM</name>
<gene>
    <name evidence="1" type="ORF">WNY58_09030</name>
</gene>
<comment type="caution">
    <text evidence="1">The sequence shown here is derived from an EMBL/GenBank/DDBJ whole genome shotgun (WGS) entry which is preliminary data.</text>
</comment>
<accession>A0ABU9TS32</accession>
<evidence type="ECO:0000313" key="1">
    <source>
        <dbReference type="EMBL" id="MEM5536533.1"/>
    </source>
</evidence>
<dbReference type="EMBL" id="JBBMRA010000007">
    <property type="protein sequence ID" value="MEM5536533.1"/>
    <property type="molecule type" value="Genomic_DNA"/>
</dbReference>
<sequence>MWSLQGRQVVHQSGLVVEVTEGSFSNPMDLAIKGGNEFAARELALLIREGIDFATRREEDRRCVRPQTPKRPILKLKRE</sequence>
<keyword evidence="2" id="KW-1185">Reference proteome</keyword>
<reference evidence="1 2" key="1">
    <citation type="submission" date="2024-03" db="EMBL/GenBank/DDBJ databases">
        <title>Community enrichment and isolation of bacterial strains for fucoidan degradation.</title>
        <authorList>
            <person name="Sichert A."/>
        </authorList>
    </citation>
    <scope>NUCLEOTIDE SEQUENCE [LARGE SCALE GENOMIC DNA]</scope>
    <source>
        <strain evidence="1 2">AS76</strain>
    </source>
</reference>
<evidence type="ECO:0000313" key="2">
    <source>
        <dbReference type="Proteomes" id="UP001449225"/>
    </source>
</evidence>